<dbReference type="Proteomes" id="UP001652641">
    <property type="component" value="Chromosome 16"/>
</dbReference>
<feature type="compositionally biased region" description="Pro residues" evidence="12">
    <location>
        <begin position="204"/>
        <end position="215"/>
    </location>
</feature>
<feature type="domain" description="T-SNARE coiled-coil homology" evidence="14">
    <location>
        <begin position="75"/>
        <end position="137"/>
    </location>
</feature>
<dbReference type="Gene3D" id="2.30.30.40">
    <property type="entry name" value="SH3 Domains"/>
    <property type="match status" value="1"/>
</dbReference>
<dbReference type="PRINTS" id="PR00452">
    <property type="entry name" value="SH3DOMAIN"/>
</dbReference>
<feature type="domain" description="SH3" evidence="13">
    <location>
        <begin position="419"/>
        <end position="478"/>
    </location>
</feature>
<evidence type="ECO:0000256" key="6">
    <source>
        <dbReference type="ARBA" id="ARBA00022490"/>
    </source>
</evidence>
<gene>
    <name evidence="16" type="primary">ABI2</name>
</gene>
<comment type="similarity">
    <text evidence="4">Belongs to the ABI family.</text>
</comment>
<protein>
    <submittedName>
        <fullName evidence="16">Abl interactor 2 isoform X30</fullName>
    </submittedName>
</protein>
<dbReference type="Pfam" id="PF00018">
    <property type="entry name" value="SH3_1"/>
    <property type="match status" value="1"/>
</dbReference>
<dbReference type="InterPro" id="IPR000727">
    <property type="entry name" value="T_SNARE_dom"/>
</dbReference>
<dbReference type="Gene3D" id="6.10.140.1620">
    <property type="match status" value="1"/>
</dbReference>
<dbReference type="SUPFAM" id="SSF50044">
    <property type="entry name" value="SH3-domain"/>
    <property type="match status" value="1"/>
</dbReference>
<sequence>MAELQMLLEEEIPGGRRALFDSYTNLERVADYCENNYIQFLIGEYSRRAVASCWKLLPFSSLWRMRNCTSADKQRALEETKAYTTQSLASVAYLINTLANNVLQMLDIQASQLRRMESSINHISQTVDIHKEKVARREIGILTTNKNTSRTHKIIAPANLERPVRYIRKPIDYTILDDIGHGVKWLLRFKVSTQNMKMGGLPRTTPPTQKPPSPPMSGKGTLGRHSPYRTLEPVRPPVVPNDYVPSPTRNMAPSQQSPVRTASVNQRNRTYSSGSSGGSHPSSRSSSRENSGSGSVGVPIAVPTPSPPSVFPGHPVQFYSMNRPASRHTPPTIGGSLPYRRPPSITSQTSLQNQMNGGPFYSQNPVSDTPPPPPPVEEPVFDESPPPPPPPEDYEEEEAAVVEYSDPYAEEDPPWAPRSYLEKVVAIYDYTKDKEDELSFQEGAIIYVIKKNDDGWYEGVMNGVTGLFPGNYVESIMHYSE</sequence>
<feature type="compositionally biased region" description="Pro residues" evidence="12">
    <location>
        <begin position="368"/>
        <end position="377"/>
    </location>
</feature>
<dbReference type="RefSeq" id="XP_072598128.1">
    <property type="nucleotide sequence ID" value="XM_072742027.1"/>
</dbReference>
<dbReference type="CDD" id="cd11972">
    <property type="entry name" value="SH3_Abi2"/>
    <property type="match status" value="1"/>
</dbReference>
<evidence type="ECO:0000313" key="16">
    <source>
        <dbReference type="RefSeq" id="XP_072598128.1"/>
    </source>
</evidence>
<dbReference type="InterPro" id="IPR028457">
    <property type="entry name" value="ABI"/>
</dbReference>
<feature type="region of interest" description="Disordered" evidence="12">
    <location>
        <begin position="197"/>
        <end position="399"/>
    </location>
</feature>
<dbReference type="PRINTS" id="PR01217">
    <property type="entry name" value="PRICHEXTENSN"/>
</dbReference>
<keyword evidence="8" id="KW-0175">Coiled coil</keyword>
<reference evidence="16" key="1">
    <citation type="submission" date="2025-08" db="UniProtKB">
        <authorList>
            <consortium name="RefSeq"/>
        </authorList>
    </citation>
    <scope>IDENTIFICATION</scope>
    <source>
        <tissue evidence="16">Cell line</tissue>
    </source>
</reference>
<dbReference type="PANTHER" id="PTHR10460">
    <property type="entry name" value="ABL INTERACTOR FAMILY MEMBER"/>
    <property type="match status" value="1"/>
</dbReference>
<evidence type="ECO:0000256" key="7">
    <source>
        <dbReference type="ARBA" id="ARBA00022553"/>
    </source>
</evidence>
<feature type="compositionally biased region" description="Polar residues" evidence="12">
    <location>
        <begin position="247"/>
        <end position="271"/>
    </location>
</feature>
<evidence type="ECO:0000256" key="10">
    <source>
        <dbReference type="ARBA" id="ARBA00023273"/>
    </source>
</evidence>
<dbReference type="PANTHER" id="PTHR10460:SF26">
    <property type="entry name" value="ABL INTERACTOR 2"/>
    <property type="match status" value="1"/>
</dbReference>
<comment type="subcellular location">
    <subcellularLocation>
        <location evidence="2">Cell projection</location>
        <location evidence="2">Filopodium</location>
    </subcellularLocation>
    <subcellularLocation>
        <location evidence="3">Cell projection</location>
        <location evidence="3">Lamellipodium</location>
    </subcellularLocation>
    <subcellularLocation>
        <location evidence="1">Cytoplasm</location>
        <location evidence="1">Cytoskeleton</location>
    </subcellularLocation>
</comment>
<evidence type="ECO:0000313" key="15">
    <source>
        <dbReference type="Proteomes" id="UP001652641"/>
    </source>
</evidence>
<name>A0ABM4Z6G7_VULVU</name>
<dbReference type="InterPro" id="IPR001452">
    <property type="entry name" value="SH3_domain"/>
</dbReference>
<keyword evidence="10" id="KW-0966">Cell projection</keyword>
<evidence type="ECO:0000256" key="2">
    <source>
        <dbReference type="ARBA" id="ARBA00004486"/>
    </source>
</evidence>
<evidence type="ECO:0000256" key="9">
    <source>
        <dbReference type="ARBA" id="ARBA00023212"/>
    </source>
</evidence>
<dbReference type="Pfam" id="PF07815">
    <property type="entry name" value="Abi_HHR"/>
    <property type="match status" value="1"/>
</dbReference>
<evidence type="ECO:0000256" key="12">
    <source>
        <dbReference type="SAM" id="MobiDB-lite"/>
    </source>
</evidence>
<dbReference type="InterPro" id="IPR012849">
    <property type="entry name" value="Abl-interactor_HHR_dom"/>
</dbReference>
<keyword evidence="7" id="KW-0597">Phosphoprotein</keyword>
<evidence type="ECO:0000256" key="11">
    <source>
        <dbReference type="PROSITE-ProRule" id="PRU00192"/>
    </source>
</evidence>
<evidence type="ECO:0000259" key="14">
    <source>
        <dbReference type="PROSITE" id="PS50192"/>
    </source>
</evidence>
<dbReference type="PROSITE" id="PS50192">
    <property type="entry name" value="T_SNARE"/>
    <property type="match status" value="1"/>
</dbReference>
<accession>A0ABM4Z6G7</accession>
<organism evidence="15 16">
    <name type="scientific">Vulpes vulpes</name>
    <name type="common">Red fox</name>
    <dbReference type="NCBI Taxonomy" id="9627"/>
    <lineage>
        <taxon>Eukaryota</taxon>
        <taxon>Metazoa</taxon>
        <taxon>Chordata</taxon>
        <taxon>Craniata</taxon>
        <taxon>Vertebrata</taxon>
        <taxon>Euteleostomi</taxon>
        <taxon>Mammalia</taxon>
        <taxon>Eutheria</taxon>
        <taxon>Laurasiatheria</taxon>
        <taxon>Carnivora</taxon>
        <taxon>Caniformia</taxon>
        <taxon>Canidae</taxon>
        <taxon>Vulpes</taxon>
    </lineage>
</organism>
<feature type="compositionally biased region" description="Polar residues" evidence="12">
    <location>
        <begin position="344"/>
        <end position="367"/>
    </location>
</feature>
<proteinExistence type="inferred from homology"/>
<evidence type="ECO:0000259" key="13">
    <source>
        <dbReference type="PROSITE" id="PS50002"/>
    </source>
</evidence>
<evidence type="ECO:0000256" key="4">
    <source>
        <dbReference type="ARBA" id="ARBA00010020"/>
    </source>
</evidence>
<evidence type="ECO:0000256" key="3">
    <source>
        <dbReference type="ARBA" id="ARBA00004510"/>
    </source>
</evidence>
<dbReference type="SMART" id="SM00326">
    <property type="entry name" value="SH3"/>
    <property type="match status" value="1"/>
</dbReference>
<keyword evidence="15" id="KW-1185">Reference proteome</keyword>
<dbReference type="InterPro" id="IPR035726">
    <property type="entry name" value="Abi2_SH3"/>
</dbReference>
<feature type="compositionally biased region" description="Low complexity" evidence="12">
    <location>
        <begin position="272"/>
        <end position="297"/>
    </location>
</feature>
<keyword evidence="5 11" id="KW-0728">SH3 domain</keyword>
<dbReference type="PROSITE" id="PS50002">
    <property type="entry name" value="SH3"/>
    <property type="match status" value="1"/>
</dbReference>
<evidence type="ECO:0000256" key="1">
    <source>
        <dbReference type="ARBA" id="ARBA00004245"/>
    </source>
</evidence>
<keyword evidence="6" id="KW-0963">Cytoplasm</keyword>
<evidence type="ECO:0000256" key="5">
    <source>
        <dbReference type="ARBA" id="ARBA00022443"/>
    </source>
</evidence>
<keyword evidence="9" id="KW-0206">Cytoskeleton</keyword>
<dbReference type="GeneID" id="112922849"/>
<dbReference type="InterPro" id="IPR036028">
    <property type="entry name" value="SH3-like_dom_sf"/>
</dbReference>
<evidence type="ECO:0000256" key="8">
    <source>
        <dbReference type="ARBA" id="ARBA00023054"/>
    </source>
</evidence>